<dbReference type="PANTHER" id="PTHR14289">
    <property type="entry name" value="F-BOX ONLY PROTEIN 3"/>
    <property type="match status" value="1"/>
</dbReference>
<reference evidence="4" key="1">
    <citation type="submission" date="2024-05" db="EMBL/GenBank/DDBJ databases">
        <authorList>
            <person name="Kim S."/>
            <person name="Heo J."/>
            <person name="Choi H."/>
            <person name="Choi Y."/>
            <person name="Kwon S.-W."/>
            <person name="Kim Y."/>
        </authorList>
    </citation>
    <scope>NUCLEOTIDE SEQUENCE</scope>
    <source>
        <strain evidence="4">KACC 23698</strain>
    </source>
</reference>
<dbReference type="HAMAP" id="MF_00791">
    <property type="entry name" value="ApaG"/>
    <property type="match status" value="1"/>
</dbReference>
<evidence type="ECO:0000256" key="2">
    <source>
        <dbReference type="HAMAP-Rule" id="MF_00791"/>
    </source>
</evidence>
<dbReference type="InterPro" id="IPR023065">
    <property type="entry name" value="Uncharacterised_ApaG"/>
</dbReference>
<dbReference type="NCBIfam" id="NF003967">
    <property type="entry name" value="PRK05461.1"/>
    <property type="match status" value="1"/>
</dbReference>
<dbReference type="Gene3D" id="2.60.40.1470">
    <property type="entry name" value="ApaG domain"/>
    <property type="match status" value="1"/>
</dbReference>
<organism evidence="4">
    <name type="scientific">Alsobacter sp. KACC 23698</name>
    <dbReference type="NCBI Taxonomy" id="3149229"/>
    <lineage>
        <taxon>Bacteria</taxon>
        <taxon>Pseudomonadati</taxon>
        <taxon>Pseudomonadota</taxon>
        <taxon>Alphaproteobacteria</taxon>
        <taxon>Hyphomicrobiales</taxon>
        <taxon>Alsobacteraceae</taxon>
        <taxon>Alsobacter</taxon>
    </lineage>
</organism>
<proteinExistence type="inferred from homology"/>
<dbReference type="Pfam" id="PF04379">
    <property type="entry name" value="DUF525"/>
    <property type="match status" value="1"/>
</dbReference>
<dbReference type="PANTHER" id="PTHR14289:SF16">
    <property type="entry name" value="POLYMERASE DELTA-INTERACTING PROTEIN 2"/>
    <property type="match status" value="1"/>
</dbReference>
<dbReference type="AlphaFoldDB" id="A0AAU7JHL8"/>
<gene>
    <name evidence="2 4" type="primary">apaG</name>
    <name evidence="4" type="ORF">ABEG18_01490</name>
</gene>
<dbReference type="GO" id="GO:0070987">
    <property type="term" value="P:error-free translesion synthesis"/>
    <property type="evidence" value="ECO:0007669"/>
    <property type="project" value="TreeGrafter"/>
</dbReference>
<evidence type="ECO:0000313" key="4">
    <source>
        <dbReference type="EMBL" id="XBO39489.1"/>
    </source>
</evidence>
<dbReference type="EMBL" id="CP157484">
    <property type="protein sequence ID" value="XBO39489.1"/>
    <property type="molecule type" value="Genomic_DNA"/>
</dbReference>
<dbReference type="PROSITE" id="PS51087">
    <property type="entry name" value="APAG"/>
    <property type="match status" value="1"/>
</dbReference>
<name>A0AAU7JHL8_9HYPH</name>
<protein>
    <recommendedName>
        <fullName evidence="1 2">Protein ApaG</fullName>
    </recommendedName>
</protein>
<evidence type="ECO:0000256" key="1">
    <source>
        <dbReference type="ARBA" id="ARBA00017693"/>
    </source>
</evidence>
<dbReference type="InterPro" id="IPR007474">
    <property type="entry name" value="ApaG_domain"/>
</dbReference>
<accession>A0AAU7JHL8</accession>
<dbReference type="SUPFAM" id="SSF110069">
    <property type="entry name" value="ApaG-like"/>
    <property type="match status" value="1"/>
</dbReference>
<feature type="domain" description="ApaG" evidence="3">
    <location>
        <begin position="3"/>
        <end position="127"/>
    </location>
</feature>
<dbReference type="RefSeq" id="WP_406856333.1">
    <property type="nucleotide sequence ID" value="NZ_CP157484.1"/>
</dbReference>
<evidence type="ECO:0000259" key="3">
    <source>
        <dbReference type="PROSITE" id="PS51087"/>
    </source>
</evidence>
<dbReference type="InterPro" id="IPR036767">
    <property type="entry name" value="ApaG_sf"/>
</dbReference>
<sequence length="130" mass="14685">MYRAVTRQIQVTVSPAYMEEQSSPDKGRYFWSYAVEIVNLGQETVTLRSRYWHIRDARGAVQEVRGEGVVGKQPVLGPGERFEYTSGCPLETSEGIMSGEYQMQTATGEMFGVEIPAFSLDSPNQRRVMH</sequence>